<protein>
    <recommendedName>
        <fullName evidence="5">Prohead serine protease domain-containing protein</fullName>
    </recommendedName>
</protein>
<dbReference type="InterPro" id="IPR054613">
    <property type="entry name" value="Peptidase_S78_dom"/>
</dbReference>
<evidence type="ECO:0000313" key="6">
    <source>
        <dbReference type="EMBL" id="GGJ61965.1"/>
    </source>
</evidence>
<keyword evidence="1" id="KW-1188">Viral release from host cell</keyword>
<sequence>MSKKKTNLPNKAEPVKRNFGLMDLRAIDDEQTGTYIEGHPAIYDQRTDIGGWFYEIIERGAFDSCDFDDVLFSVNHDLRKIPLARSRRNNGNSTMQLQTNDRGLYIRANLDVEENSEAKSLYSAVKREDIDGMSFIFYVDEEKWEDLDSEMPTRRIQKIHKVIEVSAVNFPAYTGTDINARDKSVLDNAAKALENARSQLDNSKSEREILQLRNQILLNMEER</sequence>
<dbReference type="EMBL" id="BMPN01000003">
    <property type="protein sequence ID" value="GGJ61965.1"/>
    <property type="molecule type" value="Genomic_DNA"/>
</dbReference>
<organism evidence="6 7">
    <name type="scientific">Virgibacillus kapii</name>
    <dbReference type="NCBI Taxonomy" id="1638645"/>
    <lineage>
        <taxon>Bacteria</taxon>
        <taxon>Bacillati</taxon>
        <taxon>Bacillota</taxon>
        <taxon>Bacilli</taxon>
        <taxon>Bacillales</taxon>
        <taxon>Bacillaceae</taxon>
        <taxon>Virgibacillus</taxon>
    </lineage>
</organism>
<evidence type="ECO:0000256" key="1">
    <source>
        <dbReference type="ARBA" id="ARBA00022612"/>
    </source>
</evidence>
<evidence type="ECO:0000259" key="5">
    <source>
        <dbReference type="Pfam" id="PF04586"/>
    </source>
</evidence>
<feature type="coiled-coil region" evidence="4">
    <location>
        <begin position="186"/>
        <end position="215"/>
    </location>
</feature>
<evidence type="ECO:0000256" key="3">
    <source>
        <dbReference type="ARBA" id="ARBA00022801"/>
    </source>
</evidence>
<dbReference type="NCBIfam" id="TIGR01543">
    <property type="entry name" value="proheadase_HK97"/>
    <property type="match status" value="1"/>
</dbReference>
<dbReference type="InterPro" id="IPR006433">
    <property type="entry name" value="Prohead_protease"/>
</dbReference>
<keyword evidence="4" id="KW-0175">Coiled coil</keyword>
<dbReference type="Pfam" id="PF04586">
    <property type="entry name" value="Peptidase_S78"/>
    <property type="match status" value="1"/>
</dbReference>
<comment type="caution">
    <text evidence="6">The sequence shown here is derived from an EMBL/GenBank/DDBJ whole genome shotgun (WGS) entry which is preliminary data.</text>
</comment>
<gene>
    <name evidence="6" type="ORF">GCM10007111_25090</name>
</gene>
<evidence type="ECO:0000256" key="4">
    <source>
        <dbReference type="SAM" id="Coils"/>
    </source>
</evidence>
<proteinExistence type="predicted"/>
<dbReference type="Proteomes" id="UP000634435">
    <property type="component" value="Unassembled WGS sequence"/>
</dbReference>
<reference evidence="7" key="1">
    <citation type="journal article" date="2019" name="Int. J. Syst. Evol. Microbiol.">
        <title>The Global Catalogue of Microorganisms (GCM) 10K type strain sequencing project: providing services to taxonomists for standard genome sequencing and annotation.</title>
        <authorList>
            <consortium name="The Broad Institute Genomics Platform"/>
            <consortium name="The Broad Institute Genome Sequencing Center for Infectious Disease"/>
            <person name="Wu L."/>
            <person name="Ma J."/>
        </authorList>
    </citation>
    <scope>NUCLEOTIDE SEQUENCE [LARGE SCALE GENOMIC DNA]</scope>
    <source>
        <strain evidence="7">JCM 30071</strain>
    </source>
</reference>
<dbReference type="RefSeq" id="WP_188943312.1">
    <property type="nucleotide sequence ID" value="NZ_BMPN01000003.1"/>
</dbReference>
<accession>A0ABQ2DLQ4</accession>
<evidence type="ECO:0000313" key="7">
    <source>
        <dbReference type="Proteomes" id="UP000634435"/>
    </source>
</evidence>
<evidence type="ECO:0000256" key="2">
    <source>
        <dbReference type="ARBA" id="ARBA00022670"/>
    </source>
</evidence>
<keyword evidence="3" id="KW-0378">Hydrolase</keyword>
<keyword evidence="7" id="KW-1185">Reference proteome</keyword>
<name>A0ABQ2DLQ4_9BACI</name>
<keyword evidence="2" id="KW-0645">Protease</keyword>
<feature type="domain" description="Prohead serine protease" evidence="5">
    <location>
        <begin position="24"/>
        <end position="184"/>
    </location>
</feature>